<accession>A0A7D9DKH3</accession>
<reference evidence="2" key="1">
    <citation type="submission" date="2020-04" db="EMBL/GenBank/DDBJ databases">
        <authorList>
            <person name="Alioto T."/>
            <person name="Alioto T."/>
            <person name="Gomez Garrido J."/>
        </authorList>
    </citation>
    <scope>NUCLEOTIDE SEQUENCE</scope>
    <source>
        <strain evidence="2">A484AB</strain>
    </source>
</reference>
<sequence>MSFNRPHYGRRITTEPNSSHREVVSTNNSLTKRIRHHKNLLRQLTTRWRREYLTSLREQSTIKSKSSKSREVAKGDVVIIKADSTPRAFWRLAIIEELLPGAVGSGENGKVYITRRAIQHLVPIEVGACVAAKDDDVEQTAGRHIDEEQLPSDSAANGGRPRRTAAIVGEMARRLRH</sequence>
<organism evidence="2 3">
    <name type="scientific">Paramuricea clavata</name>
    <name type="common">Red gorgonian</name>
    <name type="synonym">Violescent sea-whip</name>
    <dbReference type="NCBI Taxonomy" id="317549"/>
    <lineage>
        <taxon>Eukaryota</taxon>
        <taxon>Metazoa</taxon>
        <taxon>Cnidaria</taxon>
        <taxon>Anthozoa</taxon>
        <taxon>Octocorallia</taxon>
        <taxon>Malacalcyonacea</taxon>
        <taxon>Plexauridae</taxon>
        <taxon>Paramuricea</taxon>
    </lineage>
</organism>
<evidence type="ECO:0000313" key="3">
    <source>
        <dbReference type="Proteomes" id="UP001152795"/>
    </source>
</evidence>
<name>A0A7D9DKH3_PARCT</name>
<dbReference type="AlphaFoldDB" id="A0A7D9DKH3"/>
<dbReference type="InterPro" id="IPR040676">
    <property type="entry name" value="DUF5641"/>
</dbReference>
<gene>
    <name evidence="2" type="ORF">PACLA_8A009654</name>
</gene>
<comment type="caution">
    <text evidence="2">The sequence shown here is derived from an EMBL/GenBank/DDBJ whole genome shotgun (WGS) entry which is preliminary data.</text>
</comment>
<evidence type="ECO:0000313" key="2">
    <source>
        <dbReference type="EMBL" id="CAB3988051.1"/>
    </source>
</evidence>
<feature type="domain" description="DUF5641" evidence="1">
    <location>
        <begin position="33"/>
        <end position="112"/>
    </location>
</feature>
<evidence type="ECO:0000259" key="1">
    <source>
        <dbReference type="Pfam" id="PF18701"/>
    </source>
</evidence>
<proteinExistence type="predicted"/>
<dbReference type="Proteomes" id="UP001152795">
    <property type="component" value="Unassembled WGS sequence"/>
</dbReference>
<keyword evidence="3" id="KW-1185">Reference proteome</keyword>
<dbReference type="EMBL" id="CACRXK020001272">
    <property type="protein sequence ID" value="CAB3988051.1"/>
    <property type="molecule type" value="Genomic_DNA"/>
</dbReference>
<dbReference type="Pfam" id="PF18701">
    <property type="entry name" value="DUF5641"/>
    <property type="match status" value="1"/>
</dbReference>
<protein>
    <recommendedName>
        <fullName evidence="1">DUF5641 domain-containing protein</fullName>
    </recommendedName>
</protein>